<feature type="signal peptide" evidence="2">
    <location>
        <begin position="1"/>
        <end position="25"/>
    </location>
</feature>
<keyword evidence="2" id="KW-0732">Signal</keyword>
<dbReference type="GO" id="GO:0004623">
    <property type="term" value="F:phospholipase A2 activity"/>
    <property type="evidence" value="ECO:0007669"/>
    <property type="project" value="UniProtKB-EC"/>
</dbReference>
<name>A0ABW4GGA2_9ACTN</name>
<dbReference type="RefSeq" id="WP_219537297.1">
    <property type="nucleotide sequence ID" value="NZ_JAHKRM010000036.1"/>
</dbReference>
<organism evidence="3 4">
    <name type="scientific">Nonomuraea guangzhouensis</name>
    <dbReference type="NCBI Taxonomy" id="1291555"/>
    <lineage>
        <taxon>Bacteria</taxon>
        <taxon>Bacillati</taxon>
        <taxon>Actinomycetota</taxon>
        <taxon>Actinomycetes</taxon>
        <taxon>Streptosporangiales</taxon>
        <taxon>Streptosporangiaceae</taxon>
        <taxon>Nonomuraea</taxon>
    </lineage>
</organism>
<dbReference type="InterPro" id="IPR031325">
    <property type="entry name" value="RHS_repeat"/>
</dbReference>
<feature type="chain" id="PRO_5046322537" evidence="2">
    <location>
        <begin position="26"/>
        <end position="536"/>
    </location>
</feature>
<evidence type="ECO:0000256" key="2">
    <source>
        <dbReference type="SAM" id="SignalP"/>
    </source>
</evidence>
<gene>
    <name evidence="3" type="ORF">ACFSJ0_32440</name>
</gene>
<dbReference type="Pfam" id="PF05593">
    <property type="entry name" value="RHS_repeat"/>
    <property type="match status" value="1"/>
</dbReference>
<feature type="region of interest" description="Disordered" evidence="1">
    <location>
        <begin position="355"/>
        <end position="379"/>
    </location>
</feature>
<evidence type="ECO:0000313" key="3">
    <source>
        <dbReference type="EMBL" id="MFD1541797.1"/>
    </source>
</evidence>
<proteinExistence type="predicted"/>
<dbReference type="Proteomes" id="UP001597097">
    <property type="component" value="Unassembled WGS sequence"/>
</dbReference>
<dbReference type="Pfam" id="PF09056">
    <property type="entry name" value="Phospholip_A2_3"/>
    <property type="match status" value="1"/>
</dbReference>
<dbReference type="EMBL" id="JBHUCM010000030">
    <property type="protein sequence ID" value="MFD1541797.1"/>
    <property type="molecule type" value="Genomic_DNA"/>
</dbReference>
<accession>A0ABW4GGA2</accession>
<sequence length="536" mass="57302">MRRLTIVTAVTAVILPLLAVLPGQAAVATTAADGDQPVGPGQYFSDSKTFELNEIDASAGAIGRKHGVAAVDGSLAQPKAVPASRADLSVFGPGWQAEFLGGTTGRKLEILSNAVQVTELDSGEKVQYAFKSSASFPDGGEVRRYEAENGSKLTETTRWDTTAGAMSTTISETMATNLGTTEAGDDGFTDDTGNPISSANLNQVYTWQQTGVSQGDTWRVTRVGTNAFGTSTVRYDTQGRVATVTEPAAGEEPESTLAFTYATSTTATGTALGDYAGRLKQITQTAGSGTPETVAAYGYDTAGLLRSMADPRETSIPPATYGYDATGRLTTVDSRLSGAWALAYSGDSALPAATATSTTRWPDASATEPPALDPAAPGSVPSGGVAGPMSYPASCWAAVHWLYHSRNCAAWAAHYGWHAPYWRQLPTKRWVVGILHDHCTNSPDAPSGFNFRAACDMHDYGYGLIGNNLKRWYYPYYLDWSRKNDVDVLFYTTLRDWTCTAYNKWVRPLCKSIAWTYLQAVRKKGNPRNGANATKD</sequence>
<evidence type="ECO:0000313" key="4">
    <source>
        <dbReference type="Proteomes" id="UP001597097"/>
    </source>
</evidence>
<comment type="caution">
    <text evidence="3">The sequence shown here is derived from an EMBL/GenBank/DDBJ whole genome shotgun (WGS) entry which is preliminary data.</text>
</comment>
<dbReference type="InterPro" id="IPR015141">
    <property type="entry name" value="PLipase_A2_prok/fun"/>
</dbReference>
<protein>
    <submittedName>
        <fullName evidence="3">Phospholipase A2</fullName>
        <ecNumber evidence="3">3.1.1.4</ecNumber>
    </submittedName>
</protein>
<keyword evidence="3" id="KW-0378">Hydrolase</keyword>
<reference evidence="4" key="1">
    <citation type="journal article" date="2019" name="Int. J. Syst. Evol. Microbiol.">
        <title>The Global Catalogue of Microorganisms (GCM) 10K type strain sequencing project: providing services to taxonomists for standard genome sequencing and annotation.</title>
        <authorList>
            <consortium name="The Broad Institute Genomics Platform"/>
            <consortium name="The Broad Institute Genome Sequencing Center for Infectious Disease"/>
            <person name="Wu L."/>
            <person name="Ma J."/>
        </authorList>
    </citation>
    <scope>NUCLEOTIDE SEQUENCE [LARGE SCALE GENOMIC DNA]</scope>
    <source>
        <strain evidence="4">CGMCC 1.15399</strain>
    </source>
</reference>
<dbReference type="EC" id="3.1.1.4" evidence="3"/>
<keyword evidence="4" id="KW-1185">Reference proteome</keyword>
<evidence type="ECO:0000256" key="1">
    <source>
        <dbReference type="SAM" id="MobiDB-lite"/>
    </source>
</evidence>